<proteinExistence type="predicted"/>
<evidence type="ECO:0000313" key="2">
    <source>
        <dbReference type="EMBL" id="EHP43043.1"/>
    </source>
</evidence>
<comment type="caution">
    <text evidence="2">The sequence shown here is derived from an EMBL/GenBank/DDBJ whole genome shotgun (WGS) entry which is preliminary data.</text>
</comment>
<dbReference type="InterPro" id="IPR013108">
    <property type="entry name" value="Amidohydro_3"/>
</dbReference>
<dbReference type="InterPro" id="IPR032466">
    <property type="entry name" value="Metal_Hydrolase"/>
</dbReference>
<dbReference type="Proteomes" id="UP000005808">
    <property type="component" value="Unassembled WGS sequence"/>
</dbReference>
<dbReference type="Pfam" id="PF07969">
    <property type="entry name" value="Amidohydro_3"/>
    <property type="match status" value="1"/>
</dbReference>
<evidence type="ECO:0000259" key="1">
    <source>
        <dbReference type="Pfam" id="PF07969"/>
    </source>
</evidence>
<dbReference type="SUPFAM" id="SSF51556">
    <property type="entry name" value="Metallo-dependent hydrolases"/>
    <property type="match status" value="1"/>
</dbReference>
<dbReference type="PANTHER" id="PTHR22642">
    <property type="entry name" value="IMIDAZOLONEPROPIONASE"/>
    <property type="match status" value="1"/>
</dbReference>
<protein>
    <recommendedName>
        <fullName evidence="1">Amidohydrolase 3 domain-containing protein</fullName>
    </recommendedName>
</protein>
<dbReference type="PANTHER" id="PTHR22642:SF21">
    <property type="entry name" value="PERIPLASMIC PROTEIN"/>
    <property type="match status" value="1"/>
</dbReference>
<organism evidence="2 3">
    <name type="scientific">Cupriavidus basilensis OR16</name>
    <dbReference type="NCBI Taxonomy" id="1127483"/>
    <lineage>
        <taxon>Bacteria</taxon>
        <taxon>Pseudomonadati</taxon>
        <taxon>Pseudomonadota</taxon>
        <taxon>Betaproteobacteria</taxon>
        <taxon>Burkholderiales</taxon>
        <taxon>Burkholderiaceae</taxon>
        <taxon>Cupriavidus</taxon>
    </lineage>
</organism>
<dbReference type="PATRIC" id="fig|1127483.3.peg.2149"/>
<name>H1S335_9BURK</name>
<dbReference type="EMBL" id="AHJE01000023">
    <property type="protein sequence ID" value="EHP43043.1"/>
    <property type="molecule type" value="Genomic_DNA"/>
</dbReference>
<evidence type="ECO:0000313" key="3">
    <source>
        <dbReference type="Proteomes" id="UP000005808"/>
    </source>
</evidence>
<dbReference type="InterPro" id="IPR011059">
    <property type="entry name" value="Metal-dep_hydrolase_composite"/>
</dbReference>
<feature type="domain" description="Amidohydrolase 3" evidence="1">
    <location>
        <begin position="65"/>
        <end position="144"/>
    </location>
</feature>
<dbReference type="GO" id="GO:0016810">
    <property type="term" value="F:hydrolase activity, acting on carbon-nitrogen (but not peptide) bonds"/>
    <property type="evidence" value="ECO:0007669"/>
    <property type="project" value="InterPro"/>
</dbReference>
<gene>
    <name evidence="2" type="ORF">OR16_10748</name>
</gene>
<reference evidence="2 3" key="1">
    <citation type="journal article" date="2012" name="J. Bacteriol.">
        <title>De Novo Genome Project of Cupriavidus basilensis OR16.</title>
        <authorList>
            <person name="Cserhati M."/>
            <person name="Kriszt B."/>
            <person name="Szoboszlay S."/>
            <person name="Toth A."/>
            <person name="Szabo I."/>
            <person name="Tancsics A."/>
            <person name="Nagy I."/>
            <person name="Horvath B."/>
            <person name="Nagy I."/>
            <person name="Kukolya J."/>
        </authorList>
    </citation>
    <scope>NUCLEOTIDE SEQUENCE [LARGE SCALE GENOMIC DNA]</scope>
    <source>
        <strain evidence="2 3">OR16</strain>
    </source>
</reference>
<dbReference type="AlphaFoldDB" id="H1S335"/>
<accession>H1S335</accession>
<sequence length="243" mass="26634">MTRQPTGAIAMSSTPTPDLILVNGRFTTLDLQKPQAEAVSVHAGKFIAVGSKQDVMSTGDNSVTVIDLGGRRAIPGLIDSHMHIIRGGLNYNLELRWDGVHSLADAMGMLREQVARTPAPQWVRVVGGFTEHQFVEKRLPTIDPASTLASAWFDSPAFSAYRGTGWMPEPCRSCDERERDWGRCRCQALALVGDAGTLDPVCEFSPKHEQVVMLAHRESQRGDVRLRLRSFSIIKAGSSHTNA</sequence>
<dbReference type="SUPFAM" id="SSF51338">
    <property type="entry name" value="Composite domain of metallo-dependent hydrolases"/>
    <property type="match status" value="1"/>
</dbReference>
<dbReference type="Gene3D" id="2.30.40.10">
    <property type="entry name" value="Urease, subunit C, domain 1"/>
    <property type="match status" value="1"/>
</dbReference>